<comment type="similarity">
    <text evidence="1">Belongs to the PIGL family.</text>
</comment>
<dbReference type="InterPro" id="IPR024078">
    <property type="entry name" value="LmbE-like_dom_sf"/>
</dbReference>
<dbReference type="Pfam" id="PF02585">
    <property type="entry name" value="PIG-L"/>
    <property type="match status" value="1"/>
</dbReference>
<organism evidence="3 4">
    <name type="scientific">Acrobeloides nanus</name>
    <dbReference type="NCBI Taxonomy" id="290746"/>
    <lineage>
        <taxon>Eukaryota</taxon>
        <taxon>Metazoa</taxon>
        <taxon>Ecdysozoa</taxon>
        <taxon>Nematoda</taxon>
        <taxon>Chromadorea</taxon>
        <taxon>Rhabditida</taxon>
        <taxon>Tylenchina</taxon>
        <taxon>Cephalobomorpha</taxon>
        <taxon>Cephaloboidea</taxon>
        <taxon>Cephalobidae</taxon>
        <taxon>Acrobeloides</taxon>
    </lineage>
</organism>
<proteinExistence type="inferred from homology"/>
<protein>
    <recommendedName>
        <fullName evidence="2">N-acetylglucosaminylphosphatidylinositol deacetylase</fullName>
        <ecNumber evidence="2">3.5.1.89</ecNumber>
    </recommendedName>
</protein>
<dbReference type="WBParaSite" id="ACRNAN_scaffold9262.g20803.t1">
    <property type="protein sequence ID" value="ACRNAN_scaffold9262.g20803.t1"/>
    <property type="gene ID" value="ACRNAN_scaffold9262.g20803"/>
</dbReference>
<keyword evidence="3" id="KW-1185">Reference proteome</keyword>
<dbReference type="InterPro" id="IPR003737">
    <property type="entry name" value="GlcNAc_PI_deacetylase-related"/>
</dbReference>
<dbReference type="GO" id="GO:0005783">
    <property type="term" value="C:endoplasmic reticulum"/>
    <property type="evidence" value="ECO:0007669"/>
    <property type="project" value="TreeGrafter"/>
</dbReference>
<evidence type="ECO:0000256" key="1">
    <source>
        <dbReference type="ARBA" id="ARBA00006066"/>
    </source>
</evidence>
<evidence type="ECO:0000256" key="2">
    <source>
        <dbReference type="ARBA" id="ARBA00012176"/>
    </source>
</evidence>
<dbReference type="GO" id="GO:0000225">
    <property type="term" value="F:N-acetylglucosaminylphosphatidylinositol deacetylase activity"/>
    <property type="evidence" value="ECO:0007669"/>
    <property type="project" value="UniProtKB-EC"/>
</dbReference>
<reference evidence="4" key="1">
    <citation type="submission" date="2022-11" db="UniProtKB">
        <authorList>
            <consortium name="WormBaseParasite"/>
        </authorList>
    </citation>
    <scope>IDENTIFICATION</scope>
</reference>
<dbReference type="EC" id="3.5.1.89" evidence="2"/>
<accession>A0A914ENF7</accession>
<dbReference type="SUPFAM" id="SSF102588">
    <property type="entry name" value="LmbE-like"/>
    <property type="match status" value="1"/>
</dbReference>
<sequence>MVIVPFLIALLVFIIFLFIFKTQRCLPVSSTTRCLLVIAHPDDETMFFGPTVTRLARKGCLLYILCITSGDADGLARKGCLLYILCITSGDADGLGTIRKRELIKAVTKLGMYSENLTILDMEDYPDGNKCKWEMEKLSRIILQYIEKLDINIVISFDVVTVPLYKWSNSY</sequence>
<evidence type="ECO:0000313" key="3">
    <source>
        <dbReference type="Proteomes" id="UP000887540"/>
    </source>
</evidence>
<dbReference type="PANTHER" id="PTHR12993:SF11">
    <property type="entry name" value="N-ACETYLGLUCOSAMINYL-PHOSPHATIDYLINOSITOL DE-N-ACETYLASE"/>
    <property type="match status" value="1"/>
</dbReference>
<dbReference type="Gene3D" id="3.40.50.10320">
    <property type="entry name" value="LmbE-like"/>
    <property type="match status" value="1"/>
</dbReference>
<dbReference type="Proteomes" id="UP000887540">
    <property type="component" value="Unplaced"/>
</dbReference>
<dbReference type="PANTHER" id="PTHR12993">
    <property type="entry name" value="N-ACETYLGLUCOSAMINYL-PHOSPHATIDYLINOSITOL DE-N-ACETYLASE-RELATED"/>
    <property type="match status" value="1"/>
</dbReference>
<dbReference type="AlphaFoldDB" id="A0A914ENF7"/>
<name>A0A914ENF7_9BILA</name>
<evidence type="ECO:0000313" key="4">
    <source>
        <dbReference type="WBParaSite" id="ACRNAN_scaffold9262.g20803.t1"/>
    </source>
</evidence>